<dbReference type="PANTHER" id="PTHR11926:SF774">
    <property type="entry name" value="UDP-GLYCOSYLTRANSFERASE 85A1-RELATED"/>
    <property type="match status" value="1"/>
</dbReference>
<dbReference type="GO" id="GO:0080043">
    <property type="term" value="F:quercetin 3-O-glucosyltransferase activity"/>
    <property type="evidence" value="ECO:0007669"/>
    <property type="project" value="TreeGrafter"/>
</dbReference>
<dbReference type="GO" id="GO:0080044">
    <property type="term" value="F:quercetin 7-O-glucosyltransferase activity"/>
    <property type="evidence" value="ECO:0007669"/>
    <property type="project" value="TreeGrafter"/>
</dbReference>
<evidence type="ECO:0000313" key="5">
    <source>
        <dbReference type="EMBL" id="KAH7440088.1"/>
    </source>
</evidence>
<dbReference type="FunFam" id="3.40.50.2000:FF:000237">
    <property type="entry name" value="Glycosyltransferase"/>
    <property type="match status" value="1"/>
</dbReference>
<dbReference type="OrthoDB" id="5835829at2759"/>
<gene>
    <name evidence="5" type="ORF">KP509_04G090700</name>
</gene>
<dbReference type="InterPro" id="IPR002213">
    <property type="entry name" value="UDP_glucos_trans"/>
</dbReference>
<dbReference type="Proteomes" id="UP000825935">
    <property type="component" value="Chromosome 4"/>
</dbReference>
<dbReference type="PROSITE" id="PS00375">
    <property type="entry name" value="UDPGT"/>
    <property type="match status" value="1"/>
</dbReference>
<dbReference type="Gene3D" id="3.40.50.2000">
    <property type="entry name" value="Glycogen Phosphorylase B"/>
    <property type="match status" value="2"/>
</dbReference>
<dbReference type="OMA" id="NANINIW"/>
<protein>
    <recommendedName>
        <fullName evidence="4">Glycosyltransferase</fullName>
        <ecNumber evidence="4">2.4.1.-</ecNumber>
    </recommendedName>
</protein>
<name>A0A8T2UZE7_CERRI</name>
<keyword evidence="6" id="KW-1185">Reference proteome</keyword>
<dbReference type="Pfam" id="PF00201">
    <property type="entry name" value="UDPGT"/>
    <property type="match status" value="1"/>
</dbReference>
<proteinExistence type="inferred from homology"/>
<evidence type="ECO:0000256" key="3">
    <source>
        <dbReference type="RuleBase" id="RU003718"/>
    </source>
</evidence>
<evidence type="ECO:0000313" key="6">
    <source>
        <dbReference type="Proteomes" id="UP000825935"/>
    </source>
</evidence>
<dbReference type="SUPFAM" id="SSF53756">
    <property type="entry name" value="UDP-Glycosyltransferase/glycogen phosphorylase"/>
    <property type="match status" value="1"/>
</dbReference>
<dbReference type="EMBL" id="CM035409">
    <property type="protein sequence ID" value="KAH7440088.1"/>
    <property type="molecule type" value="Genomic_DNA"/>
</dbReference>
<evidence type="ECO:0000256" key="2">
    <source>
        <dbReference type="ARBA" id="ARBA00022679"/>
    </source>
</evidence>
<dbReference type="CDD" id="cd03784">
    <property type="entry name" value="GT1_Gtf-like"/>
    <property type="match status" value="1"/>
</dbReference>
<evidence type="ECO:0000256" key="1">
    <source>
        <dbReference type="ARBA" id="ARBA00009995"/>
    </source>
</evidence>
<comment type="similarity">
    <text evidence="1 3">Belongs to the UDP-glycosyltransferase family.</text>
</comment>
<accession>A0A8T2UZE7</accession>
<dbReference type="EC" id="2.4.1.-" evidence="4"/>
<dbReference type="EMBL" id="CM035409">
    <property type="protein sequence ID" value="KAH7440087.1"/>
    <property type="molecule type" value="Genomic_DNA"/>
</dbReference>
<reference evidence="5" key="1">
    <citation type="submission" date="2021-08" db="EMBL/GenBank/DDBJ databases">
        <title>WGS assembly of Ceratopteris richardii.</title>
        <authorList>
            <person name="Marchant D.B."/>
            <person name="Chen G."/>
            <person name="Jenkins J."/>
            <person name="Shu S."/>
            <person name="Leebens-Mack J."/>
            <person name="Grimwood J."/>
            <person name="Schmutz J."/>
            <person name="Soltis P."/>
            <person name="Soltis D."/>
            <person name="Chen Z.-H."/>
        </authorList>
    </citation>
    <scope>NUCLEOTIDE SEQUENCE</scope>
    <source>
        <strain evidence="5">Whitten #5841</strain>
        <tissue evidence="5">Leaf</tissue>
    </source>
</reference>
<sequence>MAKAHVVLVPYTSQGHMTPMVQLGEALAEAGLQVTLVVTARVLAALERAESSLLQHPLLVLRSIDDGLNPDPNVAPSFADVLAGIPSLQRNLESLLLEMLAAPFPPTCVVSGTFCSWTQVVTSKVDLPRVELWSSPTYVYSVGFHHGRLVSAGMVPFKGSMEDTWITCIPGLPPVRASDFVREFMPTEEEMEADPKKCEGLLKVVKESYGGARNLYRLLVNSIYELDSNATDDLRAEGVHVLPVGPLFLQNSSKGIIERPRINALEEDQTCLQWLDGREASSVLYIAFGSEARLLKDDMQELAYGLEASGHSFLWVIRPGSVVDEQSFDCILPEGFEERTAAHGKIVSWAPQMEVLAHSAIGGFMSHCGWNSTLEALCHGVPILAWPQRADQGLNKVFIEDHWKVGIAVQKHGGKVKRAAVETAIKQLMTEERGALVRKRVKEVKDTVWKSVQEDGSSRRHLDEFIHALNSLADQKSM</sequence>
<keyword evidence="3" id="KW-0328">Glycosyltransferase</keyword>
<keyword evidence="2 3" id="KW-0808">Transferase</keyword>
<dbReference type="InterPro" id="IPR035595">
    <property type="entry name" value="UDP_glycos_trans_CS"/>
</dbReference>
<organism evidence="5 6">
    <name type="scientific">Ceratopteris richardii</name>
    <name type="common">Triangle waterfern</name>
    <dbReference type="NCBI Taxonomy" id="49495"/>
    <lineage>
        <taxon>Eukaryota</taxon>
        <taxon>Viridiplantae</taxon>
        <taxon>Streptophyta</taxon>
        <taxon>Embryophyta</taxon>
        <taxon>Tracheophyta</taxon>
        <taxon>Polypodiopsida</taxon>
        <taxon>Polypodiidae</taxon>
        <taxon>Polypodiales</taxon>
        <taxon>Pteridineae</taxon>
        <taxon>Pteridaceae</taxon>
        <taxon>Parkerioideae</taxon>
        <taxon>Ceratopteris</taxon>
    </lineage>
</organism>
<dbReference type="PANTHER" id="PTHR11926">
    <property type="entry name" value="GLUCOSYL/GLUCURONOSYL TRANSFERASES"/>
    <property type="match status" value="1"/>
</dbReference>
<dbReference type="AlphaFoldDB" id="A0A8T2UZE7"/>
<comment type="caution">
    <text evidence="5">The sequence shown here is derived from an EMBL/GenBank/DDBJ whole genome shotgun (WGS) entry which is preliminary data.</text>
</comment>
<evidence type="ECO:0000256" key="4">
    <source>
        <dbReference type="RuleBase" id="RU362057"/>
    </source>
</evidence>